<dbReference type="Gene3D" id="3.30.200.20">
    <property type="entry name" value="Phosphorylase Kinase, domain 1"/>
    <property type="match status" value="1"/>
</dbReference>
<dbReference type="eggNOG" id="KOG1187">
    <property type="taxonomic scope" value="Eukaryota"/>
</dbReference>
<dbReference type="PROSITE" id="PS00108">
    <property type="entry name" value="PROTEIN_KINASE_ST"/>
    <property type="match status" value="1"/>
</dbReference>
<dbReference type="InterPro" id="IPR000719">
    <property type="entry name" value="Prot_kinase_dom"/>
</dbReference>
<proteinExistence type="predicted"/>
<organism evidence="6 7">
    <name type="scientific">Erythranthe guttata</name>
    <name type="common">Yellow monkey flower</name>
    <name type="synonym">Mimulus guttatus</name>
    <dbReference type="NCBI Taxonomy" id="4155"/>
    <lineage>
        <taxon>Eukaryota</taxon>
        <taxon>Viridiplantae</taxon>
        <taxon>Streptophyta</taxon>
        <taxon>Embryophyta</taxon>
        <taxon>Tracheophyta</taxon>
        <taxon>Spermatophyta</taxon>
        <taxon>Magnoliopsida</taxon>
        <taxon>eudicotyledons</taxon>
        <taxon>Gunneridae</taxon>
        <taxon>Pentapetalae</taxon>
        <taxon>asterids</taxon>
        <taxon>lamiids</taxon>
        <taxon>Lamiales</taxon>
        <taxon>Phrymaceae</taxon>
        <taxon>Erythranthe</taxon>
    </lineage>
</organism>
<dbReference type="PANTHER" id="PTHR47989:SF58">
    <property type="entry name" value="PROTEIN KINASE DOMAIN-CONTAINING PROTEIN"/>
    <property type="match status" value="1"/>
</dbReference>
<feature type="transmembrane region" description="Helical" evidence="4">
    <location>
        <begin position="167"/>
        <end position="193"/>
    </location>
</feature>
<dbReference type="GO" id="GO:0004674">
    <property type="term" value="F:protein serine/threonine kinase activity"/>
    <property type="evidence" value="ECO:0007669"/>
    <property type="project" value="UniProtKB-KW"/>
</dbReference>
<keyword evidence="1" id="KW-0723">Serine/threonine-protein kinase</keyword>
<dbReference type="InterPro" id="IPR011009">
    <property type="entry name" value="Kinase-like_dom_sf"/>
</dbReference>
<dbReference type="PANTHER" id="PTHR47989">
    <property type="entry name" value="OS01G0750732 PROTEIN"/>
    <property type="match status" value="1"/>
</dbReference>
<reference evidence="6 7" key="1">
    <citation type="journal article" date="2013" name="Proc. Natl. Acad. Sci. U.S.A.">
        <title>Fine-scale variation in meiotic recombination in Mimulus inferred from population shotgun sequencing.</title>
        <authorList>
            <person name="Hellsten U."/>
            <person name="Wright K.M."/>
            <person name="Jenkins J."/>
            <person name="Shu S."/>
            <person name="Yuan Y."/>
            <person name="Wessler S.R."/>
            <person name="Schmutz J."/>
            <person name="Willis J.H."/>
            <person name="Rokhsar D.S."/>
        </authorList>
    </citation>
    <scope>NUCLEOTIDE SEQUENCE [LARGE SCALE GENOMIC DNA]</scope>
    <source>
        <strain evidence="7">cv. DUN x IM62</strain>
    </source>
</reference>
<dbReference type="Pfam" id="PF00069">
    <property type="entry name" value="Pkinase"/>
    <property type="match status" value="1"/>
</dbReference>
<dbReference type="SMART" id="SM00220">
    <property type="entry name" value="S_TKc"/>
    <property type="match status" value="1"/>
</dbReference>
<dbReference type="Proteomes" id="UP000030748">
    <property type="component" value="Unassembled WGS sequence"/>
</dbReference>
<evidence type="ECO:0000256" key="3">
    <source>
        <dbReference type="ARBA" id="ARBA00022840"/>
    </source>
</evidence>
<keyword evidence="2" id="KW-0547">Nucleotide-binding</keyword>
<name>A0A022R9A4_ERYGU</name>
<protein>
    <recommendedName>
        <fullName evidence="5">Protein kinase domain-containing protein</fullName>
    </recommendedName>
</protein>
<dbReference type="SUPFAM" id="SSF56112">
    <property type="entry name" value="Protein kinase-like (PK-like)"/>
    <property type="match status" value="1"/>
</dbReference>
<gene>
    <name evidence="6" type="ORF">MIMGU_mgv1a026766mg</name>
</gene>
<dbReference type="STRING" id="4155.A0A022R9A4"/>
<feature type="transmembrane region" description="Helical" evidence="4">
    <location>
        <begin position="15"/>
        <end position="35"/>
    </location>
</feature>
<keyword evidence="7" id="KW-1185">Reference proteome</keyword>
<keyword evidence="4" id="KW-1133">Transmembrane helix</keyword>
<keyword evidence="3" id="KW-0067">ATP-binding</keyword>
<evidence type="ECO:0000313" key="7">
    <source>
        <dbReference type="Proteomes" id="UP000030748"/>
    </source>
</evidence>
<keyword evidence="1" id="KW-0808">Transferase</keyword>
<keyword evidence="1" id="KW-0418">Kinase</keyword>
<dbReference type="GO" id="GO:0005524">
    <property type="term" value="F:ATP binding"/>
    <property type="evidence" value="ECO:0007669"/>
    <property type="project" value="UniProtKB-KW"/>
</dbReference>
<evidence type="ECO:0000256" key="1">
    <source>
        <dbReference type="ARBA" id="ARBA00022527"/>
    </source>
</evidence>
<dbReference type="EMBL" id="KI630619">
    <property type="protein sequence ID" value="EYU35450.1"/>
    <property type="molecule type" value="Genomic_DNA"/>
</dbReference>
<evidence type="ECO:0000259" key="5">
    <source>
        <dbReference type="PROSITE" id="PS50011"/>
    </source>
</evidence>
<accession>A0A022R9A4</accession>
<feature type="domain" description="Protein kinase" evidence="5">
    <location>
        <begin position="235"/>
        <end position="489"/>
    </location>
</feature>
<dbReference type="InterPro" id="IPR043891">
    <property type="entry name" value="SPARK"/>
</dbReference>
<dbReference type="GO" id="GO:0045088">
    <property type="term" value="P:regulation of innate immune response"/>
    <property type="evidence" value="ECO:0000318"/>
    <property type="project" value="GO_Central"/>
</dbReference>
<dbReference type="PROSITE" id="PS50011">
    <property type="entry name" value="PROTEIN_KINASE_DOM"/>
    <property type="match status" value="1"/>
</dbReference>
<dbReference type="Gene3D" id="1.10.510.10">
    <property type="entry name" value="Transferase(Phosphotransferase) domain 1"/>
    <property type="match status" value="2"/>
</dbReference>
<dbReference type="Pfam" id="PF19160">
    <property type="entry name" value="SPARK"/>
    <property type="match status" value="1"/>
</dbReference>
<keyword evidence="4" id="KW-0812">Transmembrane</keyword>
<keyword evidence="4" id="KW-0472">Membrane</keyword>
<dbReference type="GO" id="GO:0004672">
    <property type="term" value="F:protein kinase activity"/>
    <property type="evidence" value="ECO:0000318"/>
    <property type="project" value="GO_Central"/>
</dbReference>
<evidence type="ECO:0000256" key="4">
    <source>
        <dbReference type="SAM" id="Phobius"/>
    </source>
</evidence>
<dbReference type="AlphaFoldDB" id="A0A022R9A4"/>
<evidence type="ECO:0000256" key="2">
    <source>
        <dbReference type="ARBA" id="ARBA00022741"/>
    </source>
</evidence>
<dbReference type="InterPro" id="IPR008271">
    <property type="entry name" value="Ser/Thr_kinase_AS"/>
</dbReference>
<evidence type="ECO:0000313" key="6">
    <source>
        <dbReference type="EMBL" id="EYU35450.1"/>
    </source>
</evidence>
<sequence>MNLLTRPPIVLKPKILYTIFFLICILALLTLFVFFPPISSANAIAKCPLDLDYVLTIPWNTSDCIGYNHNPTNSSGGPNAAAAAAATSSCCQTLLSLYGVSLSQRLKNTSLFQLPDLPSSVSCLDNFQQKLTSLSLPSALTSLCFDPLQFVISSNTCAAIQSTADCYSAILFGLIAAAIFAGLSIFSFLALYVRRRRKNHAEGEDQVGSTRPRRRPTTISVSYKIEELERATDNFDSRNLIDRVGFSTVYKGTLSDGTIVAVKKVTESDIQENEVEVIGTLKHRNLVPIRGCCISEKNEKYLVYDYMPKGNLKDRLFSSGDSPLMWRQRKSIIADVAKGLGYLHYGVKPAVFHGDLKATNVLLDNDMKARIMDFGLAKKSREGESNFEKSDVYSFGVVVLEVMCGRKVPELSGCSIADWAWSLVKEGEVEKVLDDSLLNEGDSSRKVMERFVRVGILCARVMAADSRPTIVEALKMLDGDILVPSIPDH</sequence>